<evidence type="ECO:0000259" key="4">
    <source>
        <dbReference type="Pfam" id="PF17173"/>
    </source>
</evidence>
<keyword evidence="3" id="KW-0812">Transmembrane</keyword>
<feature type="coiled-coil region" evidence="1">
    <location>
        <begin position="379"/>
        <end position="440"/>
    </location>
</feature>
<dbReference type="InterPro" id="IPR033435">
    <property type="entry name" value="DUF5129"/>
</dbReference>
<feature type="domain" description="DUF5129" evidence="4">
    <location>
        <begin position="85"/>
        <end position="319"/>
    </location>
</feature>
<dbReference type="OrthoDB" id="4423347at2"/>
<dbReference type="PATRIC" id="fig|161896.4.peg.587"/>
<evidence type="ECO:0000313" key="5">
    <source>
        <dbReference type="EMBL" id="AKE38577.1"/>
    </source>
</evidence>
<name>A0A0F6QV24_9CORY</name>
<evidence type="ECO:0000256" key="3">
    <source>
        <dbReference type="SAM" id="Phobius"/>
    </source>
</evidence>
<gene>
    <name evidence="5" type="ORF">UL81_02980</name>
</gene>
<reference evidence="5 6" key="1">
    <citation type="journal article" date="2015" name="Genome Announc.">
        <title>Complete Genome Sequence of Corynebacterium camporealensis DSM 44610, Isolated from the Milk of a Manchega Sheep with Subclinical Mastitis.</title>
        <authorList>
            <person name="Ruckert C."/>
            <person name="Albersmeier A."/>
            <person name="Winkler A."/>
            <person name="Tauch A."/>
        </authorList>
    </citation>
    <scope>NUCLEOTIDE SEQUENCE [LARGE SCALE GENOMIC DNA]</scope>
    <source>
        <strain evidence="5 6">DSM 44610</strain>
    </source>
</reference>
<dbReference type="HOGENOM" id="CLU_028326_0_0_11"/>
<evidence type="ECO:0000256" key="2">
    <source>
        <dbReference type="SAM" id="MobiDB-lite"/>
    </source>
</evidence>
<dbReference type="AlphaFoldDB" id="A0A0F6QV24"/>
<feature type="compositionally biased region" description="Low complexity" evidence="2">
    <location>
        <begin position="483"/>
        <end position="496"/>
    </location>
</feature>
<sequence>MYDDYDRSERKEVQPFAASRGPKVMSAGKLTAAALGSGLLVAGGSFFGLSSVFESPQQEDYIVKPATQQPTVEIMDPDDVLTPDDERRMLRDIERIDVAEEVEQVNYMVFETNDDNVNDTVENYLRDHHPDLIGDDYFTDGQLFVGVGLDPRQAFIFAGEDVAEAYQLKDESDHLEESLDAIKPGVRDNNIPAGLFAGADNAVSAEKLSESTYEEAKSDRDFGVTGGGVGAGVVAATIVGIGAGSRRKKQSNVVTAREDWDYVSQTYADVAARLDAIDIRANSLSSDLLNAHLRRQWEKLRKDFLKLDRKVSPMSQLSATSPDEEFEKHADKLAETAQTCERMEVAEENIDKLYGMEHADAATRKHELYKLEEDLHDASVEAGEHAESLQEELRILERDARELSHNPTQPEFMENYLTLLNRSSRAMHALQNLLQQKNNADETPKEADIYDRGFFAGAGVYGFIPYYQLSVWNSTAQSFNSNSSSGGVNSSFSSGFSGSGGSSRF</sequence>
<evidence type="ECO:0000313" key="6">
    <source>
        <dbReference type="Proteomes" id="UP000033566"/>
    </source>
</evidence>
<proteinExistence type="predicted"/>
<evidence type="ECO:0000256" key="1">
    <source>
        <dbReference type="SAM" id="Coils"/>
    </source>
</evidence>
<keyword evidence="3" id="KW-0472">Membrane</keyword>
<dbReference type="EMBL" id="CP011311">
    <property type="protein sequence ID" value="AKE38577.1"/>
    <property type="molecule type" value="Genomic_DNA"/>
</dbReference>
<dbReference type="Pfam" id="PF17173">
    <property type="entry name" value="DUF5129"/>
    <property type="match status" value="1"/>
</dbReference>
<feature type="region of interest" description="Disordered" evidence="2">
    <location>
        <begin position="483"/>
        <end position="505"/>
    </location>
</feature>
<accession>A0A0F6QV24</accession>
<dbReference type="Proteomes" id="UP000033566">
    <property type="component" value="Chromosome"/>
</dbReference>
<keyword evidence="1" id="KW-0175">Coiled coil</keyword>
<organism evidence="5 6">
    <name type="scientific">Corynebacterium camporealensis</name>
    <dbReference type="NCBI Taxonomy" id="161896"/>
    <lineage>
        <taxon>Bacteria</taxon>
        <taxon>Bacillati</taxon>
        <taxon>Actinomycetota</taxon>
        <taxon>Actinomycetes</taxon>
        <taxon>Mycobacteriales</taxon>
        <taxon>Corynebacteriaceae</taxon>
        <taxon>Corynebacterium</taxon>
    </lineage>
</organism>
<dbReference type="KEGG" id="ccj:UL81_02980"/>
<protein>
    <recommendedName>
        <fullName evidence="4">DUF5129 domain-containing protein</fullName>
    </recommendedName>
</protein>
<keyword evidence="6" id="KW-1185">Reference proteome</keyword>
<keyword evidence="3" id="KW-1133">Transmembrane helix</keyword>
<feature type="transmembrane region" description="Helical" evidence="3">
    <location>
        <begin position="30"/>
        <end position="53"/>
    </location>
</feature>